<dbReference type="InterPro" id="IPR048501">
    <property type="entry name" value="Legum_prodom"/>
</dbReference>
<keyword evidence="12" id="KW-1185">Reference proteome</keyword>
<dbReference type="FunFam" id="3.40.50.1460:FF:000005">
    <property type="entry name" value="Vacuolar-processing enzyme beta-isozyme"/>
    <property type="match status" value="1"/>
</dbReference>
<dbReference type="Proteomes" id="UP001141552">
    <property type="component" value="Unassembled WGS sequence"/>
</dbReference>
<dbReference type="GO" id="GO:0006624">
    <property type="term" value="P:vacuolar protein processing"/>
    <property type="evidence" value="ECO:0007669"/>
    <property type="project" value="TreeGrafter"/>
</dbReference>
<evidence type="ECO:0000256" key="6">
    <source>
        <dbReference type="ARBA" id="ARBA00023157"/>
    </source>
</evidence>
<dbReference type="GO" id="GO:0004197">
    <property type="term" value="F:cysteine-type endopeptidase activity"/>
    <property type="evidence" value="ECO:0007669"/>
    <property type="project" value="InterPro"/>
</dbReference>
<keyword evidence="9" id="KW-0812">Transmembrane</keyword>
<dbReference type="Pfam" id="PF01650">
    <property type="entry name" value="Peptidase_C13"/>
    <property type="match status" value="1"/>
</dbReference>
<dbReference type="PRINTS" id="PR00776">
    <property type="entry name" value="HEMOGLOBNASE"/>
</dbReference>
<dbReference type="PIRSF" id="PIRSF500139">
    <property type="entry name" value="AE"/>
    <property type="match status" value="1"/>
</dbReference>
<dbReference type="EMBL" id="JAKUCV010006725">
    <property type="protein sequence ID" value="KAJ4826192.1"/>
    <property type="molecule type" value="Genomic_DNA"/>
</dbReference>
<organism evidence="11 12">
    <name type="scientific">Turnera subulata</name>
    <dbReference type="NCBI Taxonomy" id="218843"/>
    <lineage>
        <taxon>Eukaryota</taxon>
        <taxon>Viridiplantae</taxon>
        <taxon>Streptophyta</taxon>
        <taxon>Embryophyta</taxon>
        <taxon>Tracheophyta</taxon>
        <taxon>Spermatophyta</taxon>
        <taxon>Magnoliopsida</taxon>
        <taxon>eudicotyledons</taxon>
        <taxon>Gunneridae</taxon>
        <taxon>Pentapetalae</taxon>
        <taxon>rosids</taxon>
        <taxon>fabids</taxon>
        <taxon>Malpighiales</taxon>
        <taxon>Passifloraceae</taxon>
        <taxon>Turnera</taxon>
    </lineage>
</organism>
<dbReference type="Pfam" id="PF20985">
    <property type="entry name" value="Legum_prodom"/>
    <property type="match status" value="1"/>
</dbReference>
<proteinExistence type="inferred from homology"/>
<gene>
    <name evidence="11" type="ORF">Tsubulata_023781</name>
</gene>
<evidence type="ECO:0000256" key="9">
    <source>
        <dbReference type="SAM" id="Phobius"/>
    </source>
</evidence>
<evidence type="ECO:0000256" key="7">
    <source>
        <dbReference type="ARBA" id="ARBA00023180"/>
    </source>
</evidence>
<dbReference type="GO" id="GO:0051603">
    <property type="term" value="P:proteolysis involved in protein catabolic process"/>
    <property type="evidence" value="ECO:0007669"/>
    <property type="project" value="InterPro"/>
</dbReference>
<evidence type="ECO:0000256" key="4">
    <source>
        <dbReference type="ARBA" id="ARBA00022801"/>
    </source>
</evidence>
<keyword evidence="6" id="KW-1015">Disulfide bond</keyword>
<keyword evidence="2" id="KW-0645">Protease</keyword>
<dbReference type="CDD" id="cd21115">
    <property type="entry name" value="legumain_C"/>
    <property type="match status" value="1"/>
</dbReference>
<keyword evidence="7" id="KW-0325">Glycoprotein</keyword>
<keyword evidence="5" id="KW-0788">Thiol protease</keyword>
<evidence type="ECO:0000256" key="2">
    <source>
        <dbReference type="ARBA" id="ARBA00022670"/>
    </source>
</evidence>
<evidence type="ECO:0000313" key="12">
    <source>
        <dbReference type="Proteomes" id="UP001141552"/>
    </source>
</evidence>
<feature type="domain" description="Legumain prodomain" evidence="10">
    <location>
        <begin position="385"/>
        <end position="481"/>
    </location>
</feature>
<dbReference type="InterPro" id="IPR001096">
    <property type="entry name" value="Peptidase_C13"/>
</dbReference>
<keyword evidence="9" id="KW-0472">Membrane</keyword>
<evidence type="ECO:0000259" key="10">
    <source>
        <dbReference type="Pfam" id="PF20985"/>
    </source>
</evidence>
<dbReference type="FunFam" id="1.10.132.130:FF:000001">
    <property type="entry name" value="Vacuolar-processing enzyme beta-isozyme"/>
    <property type="match status" value="1"/>
</dbReference>
<dbReference type="PANTHER" id="PTHR12000:SF50">
    <property type="entry name" value="VACUOLAR-PROCESSING ENZYME GAMMA-ISOZYME"/>
    <property type="match status" value="1"/>
</dbReference>
<dbReference type="Gene3D" id="3.40.50.1460">
    <property type="match status" value="1"/>
</dbReference>
<protein>
    <recommendedName>
        <fullName evidence="10">Legumain prodomain domain-containing protein</fullName>
    </recommendedName>
</protein>
<evidence type="ECO:0000256" key="5">
    <source>
        <dbReference type="ARBA" id="ARBA00022807"/>
    </source>
</evidence>
<evidence type="ECO:0000256" key="3">
    <source>
        <dbReference type="ARBA" id="ARBA00022729"/>
    </source>
</evidence>
<evidence type="ECO:0000256" key="1">
    <source>
        <dbReference type="ARBA" id="ARBA00009941"/>
    </source>
</evidence>
<keyword evidence="3" id="KW-0732">Signal</keyword>
<dbReference type="PIRSF" id="PIRSF019663">
    <property type="entry name" value="Legumain"/>
    <property type="match status" value="1"/>
</dbReference>
<dbReference type="AlphaFoldDB" id="A0A9Q0F9E9"/>
<dbReference type="InterPro" id="IPR046427">
    <property type="entry name" value="Legumain_prodom_sf"/>
</dbReference>
<feature type="active site" description="Nucleophile" evidence="8">
    <location>
        <position position="215"/>
    </location>
</feature>
<reference evidence="11" key="1">
    <citation type="submission" date="2022-02" db="EMBL/GenBank/DDBJ databases">
        <authorList>
            <person name="Henning P.M."/>
            <person name="McCubbin A.G."/>
            <person name="Shore J.S."/>
        </authorList>
    </citation>
    <scope>NUCLEOTIDE SEQUENCE</scope>
    <source>
        <strain evidence="11">F60SS</strain>
        <tissue evidence="11">Leaves</tissue>
    </source>
</reference>
<sequence length="484" mass="53959">MMGRYGGGVVPILVAVLMMLMTNLVVESRTLLVENNINIVSEEEEEEYLGTNGRRWAVLVAGSRGYDNYRHQADICHAYQILRKGGLKEENIIVFMYDDIAFNVENPRPGTIINKPNGQDVYAGVPKDYTGENCTAENFLAVILGNKSALSGGSGKVVDSGPDDRIFIYYADHGAAGVVGMPAGQDLYAKDLIQALKKKHEARAYKSMVFYLEACESGSMFEGLLPRNWSIYAITAANGEESSYAFYCPDDYPSPPSQYITCLGDIFSISWLEDSDLHYSGNETVGQQYKVIRRRTGYDYPLYSSHVMQFGDKKLRDDFLSVYMGATRLSTIPAAVAPNGDTFNIINHHHSRALTQAQASLVYFSQKYKRAAKGSDEEVEARRKLRDVEDGMGRVDGSMRHILRTLFGPNKNATEAFINLVRPTGQPLVDDWDRFKSLVRTYEEQCGRLSWYGRNYIRGIANLCNAGLTPHQMAAASAQACKSF</sequence>
<accession>A0A9Q0F9E9</accession>
<dbReference type="OrthoDB" id="192611at2759"/>
<dbReference type="PANTHER" id="PTHR12000">
    <property type="entry name" value="HEMOGLOBINASE FAMILY MEMBER"/>
    <property type="match status" value="1"/>
</dbReference>
<dbReference type="Gene3D" id="1.10.132.130">
    <property type="match status" value="1"/>
</dbReference>
<keyword evidence="9" id="KW-1133">Transmembrane helix</keyword>
<comment type="similarity">
    <text evidence="1">Belongs to the peptidase C13 family.</text>
</comment>
<evidence type="ECO:0000313" key="11">
    <source>
        <dbReference type="EMBL" id="KAJ4826192.1"/>
    </source>
</evidence>
<reference evidence="11" key="2">
    <citation type="journal article" date="2023" name="Plants (Basel)">
        <title>Annotation of the Turnera subulata (Passifloraceae) Draft Genome Reveals the S-Locus Evolved after the Divergence of Turneroideae from Passifloroideae in a Stepwise Manner.</title>
        <authorList>
            <person name="Henning P.M."/>
            <person name="Roalson E.H."/>
            <person name="Mir W."/>
            <person name="McCubbin A.G."/>
            <person name="Shore J.S."/>
        </authorList>
    </citation>
    <scope>NUCLEOTIDE SEQUENCE</scope>
    <source>
        <strain evidence="11">F60SS</strain>
    </source>
</reference>
<dbReference type="GO" id="GO:0005773">
    <property type="term" value="C:vacuole"/>
    <property type="evidence" value="ECO:0007669"/>
    <property type="project" value="GOC"/>
</dbReference>
<feature type="active site" evidence="8">
    <location>
        <position position="173"/>
    </location>
</feature>
<keyword evidence="4" id="KW-0378">Hydrolase</keyword>
<name>A0A9Q0F9E9_9ROSI</name>
<feature type="transmembrane region" description="Helical" evidence="9">
    <location>
        <begin position="7"/>
        <end position="26"/>
    </location>
</feature>
<evidence type="ECO:0000256" key="8">
    <source>
        <dbReference type="PIRSR" id="PIRSR019663-1"/>
    </source>
</evidence>
<comment type="caution">
    <text evidence="11">The sequence shown here is derived from an EMBL/GenBank/DDBJ whole genome shotgun (WGS) entry which is preliminary data.</text>
</comment>
<dbReference type="InterPro" id="IPR043577">
    <property type="entry name" value="AE"/>
</dbReference>